<reference evidence="6" key="2">
    <citation type="submission" date="2023-01" db="EMBL/GenBank/DDBJ databases">
        <authorList>
            <person name="Sun Q."/>
            <person name="Evtushenko L."/>
        </authorList>
    </citation>
    <scope>NUCLEOTIDE SEQUENCE</scope>
    <source>
        <strain evidence="6">VKM Ac-1401</strain>
    </source>
</reference>
<dbReference type="AlphaFoldDB" id="A0A9W6HA34"/>
<reference evidence="6" key="1">
    <citation type="journal article" date="2014" name="Int. J. Syst. Evol. Microbiol.">
        <title>Complete genome sequence of Corynebacterium casei LMG S-19264T (=DSM 44701T), isolated from a smear-ripened cheese.</title>
        <authorList>
            <consortium name="US DOE Joint Genome Institute (JGI-PGF)"/>
            <person name="Walter F."/>
            <person name="Albersmeier A."/>
            <person name="Kalinowski J."/>
            <person name="Ruckert C."/>
        </authorList>
    </citation>
    <scope>NUCLEOTIDE SEQUENCE</scope>
    <source>
        <strain evidence="6">VKM Ac-1401</strain>
    </source>
</reference>
<dbReference type="GO" id="GO:0003700">
    <property type="term" value="F:DNA-binding transcription factor activity"/>
    <property type="evidence" value="ECO:0007669"/>
    <property type="project" value="TreeGrafter"/>
</dbReference>
<dbReference type="InterPro" id="IPR050109">
    <property type="entry name" value="HTH-type_TetR-like_transc_reg"/>
</dbReference>
<dbReference type="PANTHER" id="PTHR30055:SF234">
    <property type="entry name" value="HTH-TYPE TRANSCRIPTIONAL REGULATOR BETI"/>
    <property type="match status" value="1"/>
</dbReference>
<sequence length="220" mass="23879">MTDESTRPAGRRERNKEEKRSRIFDAAARLFDRDGFAAVTTQQIADEADVAAGTVFRYAATKAELLVMVYNDKSAQSIQSGIDADDPDGPAADRALRLVTPLVRAGRNSDENTLVYQREILFGDPGERYRAEGLELFVALRERIAATLRDSWLRANPGASPAPDSAAAARAIFAAMHLAIADAAITATSTDDLLTDLAADFEVIARGYLTTPTTSEKEQQ</sequence>
<name>A0A9W6HA34_9MICO</name>
<protein>
    <recommendedName>
        <fullName evidence="5">HTH tetR-type domain-containing protein</fullName>
    </recommendedName>
</protein>
<dbReference type="Pfam" id="PF00440">
    <property type="entry name" value="TetR_N"/>
    <property type="match status" value="1"/>
</dbReference>
<dbReference type="PROSITE" id="PS50977">
    <property type="entry name" value="HTH_TETR_2"/>
    <property type="match status" value="1"/>
</dbReference>
<dbReference type="InterPro" id="IPR001647">
    <property type="entry name" value="HTH_TetR"/>
</dbReference>
<evidence type="ECO:0000313" key="6">
    <source>
        <dbReference type="EMBL" id="GLJ76293.1"/>
    </source>
</evidence>
<evidence type="ECO:0000256" key="3">
    <source>
        <dbReference type="ARBA" id="ARBA00023163"/>
    </source>
</evidence>
<keyword evidence="1" id="KW-0805">Transcription regulation</keyword>
<dbReference type="PRINTS" id="PR00455">
    <property type="entry name" value="HTHTETR"/>
</dbReference>
<dbReference type="Gene3D" id="1.10.357.10">
    <property type="entry name" value="Tetracycline Repressor, domain 2"/>
    <property type="match status" value="1"/>
</dbReference>
<evidence type="ECO:0000256" key="2">
    <source>
        <dbReference type="ARBA" id="ARBA00023125"/>
    </source>
</evidence>
<gene>
    <name evidence="6" type="ORF">GCM10017584_18670</name>
</gene>
<dbReference type="RefSeq" id="WP_271176952.1">
    <property type="nucleotide sequence ID" value="NZ_BAAAJO010000005.1"/>
</dbReference>
<evidence type="ECO:0000313" key="7">
    <source>
        <dbReference type="Proteomes" id="UP001142372"/>
    </source>
</evidence>
<dbReference type="EMBL" id="BSEN01000006">
    <property type="protein sequence ID" value="GLJ76293.1"/>
    <property type="molecule type" value="Genomic_DNA"/>
</dbReference>
<dbReference type="Proteomes" id="UP001142372">
    <property type="component" value="Unassembled WGS sequence"/>
</dbReference>
<accession>A0A9W6HA34</accession>
<organism evidence="6 7">
    <name type="scientific">Leifsonia poae</name>
    <dbReference type="NCBI Taxonomy" id="110933"/>
    <lineage>
        <taxon>Bacteria</taxon>
        <taxon>Bacillati</taxon>
        <taxon>Actinomycetota</taxon>
        <taxon>Actinomycetes</taxon>
        <taxon>Micrococcales</taxon>
        <taxon>Microbacteriaceae</taxon>
        <taxon>Leifsonia</taxon>
    </lineage>
</organism>
<evidence type="ECO:0000259" key="5">
    <source>
        <dbReference type="PROSITE" id="PS50977"/>
    </source>
</evidence>
<keyword evidence="3" id="KW-0804">Transcription</keyword>
<dbReference type="InterPro" id="IPR009057">
    <property type="entry name" value="Homeodomain-like_sf"/>
</dbReference>
<evidence type="ECO:0000256" key="1">
    <source>
        <dbReference type="ARBA" id="ARBA00023015"/>
    </source>
</evidence>
<feature type="domain" description="HTH tetR-type" evidence="5">
    <location>
        <begin position="17"/>
        <end position="77"/>
    </location>
</feature>
<keyword evidence="2 4" id="KW-0238">DNA-binding</keyword>
<keyword evidence="7" id="KW-1185">Reference proteome</keyword>
<dbReference type="SUPFAM" id="SSF46689">
    <property type="entry name" value="Homeodomain-like"/>
    <property type="match status" value="1"/>
</dbReference>
<dbReference type="GO" id="GO:0000976">
    <property type="term" value="F:transcription cis-regulatory region binding"/>
    <property type="evidence" value="ECO:0007669"/>
    <property type="project" value="TreeGrafter"/>
</dbReference>
<proteinExistence type="predicted"/>
<dbReference type="PANTHER" id="PTHR30055">
    <property type="entry name" value="HTH-TYPE TRANSCRIPTIONAL REGULATOR RUTR"/>
    <property type="match status" value="1"/>
</dbReference>
<feature type="DNA-binding region" description="H-T-H motif" evidence="4">
    <location>
        <begin position="40"/>
        <end position="59"/>
    </location>
</feature>
<comment type="caution">
    <text evidence="6">The sequence shown here is derived from an EMBL/GenBank/DDBJ whole genome shotgun (WGS) entry which is preliminary data.</text>
</comment>
<evidence type="ECO:0000256" key="4">
    <source>
        <dbReference type="PROSITE-ProRule" id="PRU00335"/>
    </source>
</evidence>